<evidence type="ECO:0000256" key="11">
    <source>
        <dbReference type="ARBA" id="ARBA00068630"/>
    </source>
</evidence>
<dbReference type="AlphaFoldDB" id="A0A2B7WHF2"/>
<dbReference type="Pfam" id="PF04438">
    <property type="entry name" value="zf-HIT"/>
    <property type="match status" value="1"/>
</dbReference>
<dbReference type="OrthoDB" id="272357at2759"/>
<protein>
    <recommendedName>
        <fullName evidence="11">Box C/D snoRNA protein 1</fullName>
    </recommendedName>
    <alternativeName>
        <fullName evidence="12">Zinc finger HIT domain-containing protein 6</fullName>
    </alternativeName>
</protein>
<dbReference type="EMBL" id="PDNC01000194">
    <property type="protein sequence ID" value="PGG96029.1"/>
    <property type="molecule type" value="Genomic_DNA"/>
</dbReference>
<dbReference type="InterPro" id="IPR051639">
    <property type="entry name" value="BCD1"/>
</dbReference>
<dbReference type="PANTHER" id="PTHR13483">
    <property type="entry name" value="BOX C_D SNORNA PROTEIN 1-RELATED"/>
    <property type="match status" value="1"/>
</dbReference>
<evidence type="ECO:0000256" key="5">
    <source>
        <dbReference type="ARBA" id="ARBA00022771"/>
    </source>
</evidence>
<evidence type="ECO:0000313" key="16">
    <source>
        <dbReference type="EMBL" id="PGG96029.1"/>
    </source>
</evidence>
<dbReference type="PROSITE" id="PS51083">
    <property type="entry name" value="ZF_HIT"/>
    <property type="match status" value="1"/>
</dbReference>
<accession>A0A2B7WHF2</accession>
<comment type="subunit">
    <text evidence="10">Interacts with FBL, SNU13, NOP58, NUFIP1, RUVBL1, RUVBL2 and TAF9. Interacts (via HIT-type zinc finger) with the RUVBL1/RUVBL2 complex in the presence of ADP.</text>
</comment>
<dbReference type="GO" id="GO:0048254">
    <property type="term" value="P:snoRNA localization"/>
    <property type="evidence" value="ECO:0007669"/>
    <property type="project" value="TreeGrafter"/>
</dbReference>
<feature type="region of interest" description="Disordered" evidence="14">
    <location>
        <begin position="96"/>
        <end position="124"/>
    </location>
</feature>
<organism evidence="16 17">
    <name type="scientific">Blastomyces parvus</name>
    <dbReference type="NCBI Taxonomy" id="2060905"/>
    <lineage>
        <taxon>Eukaryota</taxon>
        <taxon>Fungi</taxon>
        <taxon>Dikarya</taxon>
        <taxon>Ascomycota</taxon>
        <taxon>Pezizomycotina</taxon>
        <taxon>Eurotiomycetes</taxon>
        <taxon>Eurotiomycetidae</taxon>
        <taxon>Onygenales</taxon>
        <taxon>Ajellomycetaceae</taxon>
        <taxon>Blastomyces</taxon>
    </lineage>
</organism>
<dbReference type="GO" id="GO:0005634">
    <property type="term" value="C:nucleus"/>
    <property type="evidence" value="ECO:0007669"/>
    <property type="project" value="TreeGrafter"/>
</dbReference>
<dbReference type="FunFam" id="3.30.60.190:FF:000001">
    <property type="entry name" value="box C/D snoRNA protein 1"/>
    <property type="match status" value="1"/>
</dbReference>
<feature type="region of interest" description="Disordered" evidence="14">
    <location>
        <begin position="206"/>
        <end position="271"/>
    </location>
</feature>
<comment type="similarity">
    <text evidence="9">Belongs to the BCD1 family.</text>
</comment>
<keyword evidence="5 13" id="KW-0863">Zinc-finger</keyword>
<feature type="compositionally biased region" description="Polar residues" evidence="14">
    <location>
        <begin position="233"/>
        <end position="243"/>
    </location>
</feature>
<keyword evidence="4" id="KW-0479">Metal-binding</keyword>
<keyword evidence="2" id="KW-0690">Ribosome biogenesis</keyword>
<dbReference type="STRING" id="2060905.A0A2B7WHF2"/>
<dbReference type="InterPro" id="IPR007529">
    <property type="entry name" value="Znf_HIT"/>
</dbReference>
<dbReference type="SUPFAM" id="SSF144232">
    <property type="entry name" value="HIT/MYND zinc finger-like"/>
    <property type="match status" value="1"/>
</dbReference>
<dbReference type="Gene3D" id="3.30.60.190">
    <property type="match status" value="1"/>
</dbReference>
<evidence type="ECO:0000256" key="3">
    <source>
        <dbReference type="ARBA" id="ARBA00022553"/>
    </source>
</evidence>
<evidence type="ECO:0000256" key="12">
    <source>
        <dbReference type="ARBA" id="ARBA00077531"/>
    </source>
</evidence>
<dbReference type="GO" id="GO:0000463">
    <property type="term" value="P:maturation of LSU-rRNA from tricistronic rRNA transcript (SSU-rRNA, 5.8S rRNA, LSU-rRNA)"/>
    <property type="evidence" value="ECO:0007669"/>
    <property type="project" value="TreeGrafter"/>
</dbReference>
<dbReference type="GO" id="GO:0070761">
    <property type="term" value="C:pre-snoRNP complex"/>
    <property type="evidence" value="ECO:0007669"/>
    <property type="project" value="TreeGrafter"/>
</dbReference>
<feature type="region of interest" description="Disordered" evidence="14">
    <location>
        <begin position="386"/>
        <end position="413"/>
    </location>
</feature>
<keyword evidence="3" id="KW-0597">Phosphoprotein</keyword>
<reference evidence="16 17" key="1">
    <citation type="submission" date="2017-10" db="EMBL/GenBank/DDBJ databases">
        <title>Comparative genomics in systemic dimorphic fungi from Ajellomycetaceae.</title>
        <authorList>
            <person name="Munoz J.F."/>
            <person name="Mcewen J.G."/>
            <person name="Clay O.K."/>
            <person name="Cuomo C.A."/>
        </authorList>
    </citation>
    <scope>NUCLEOTIDE SEQUENCE [LARGE SCALE GENOMIC DNA]</scope>
    <source>
        <strain evidence="16 17">UAMH130</strain>
    </source>
</reference>
<proteinExistence type="inferred from homology"/>
<feature type="domain" description="HIT-type" evidence="15">
    <location>
        <begin position="13"/>
        <end position="47"/>
    </location>
</feature>
<name>A0A2B7WHF2_9EURO</name>
<dbReference type="Proteomes" id="UP000224080">
    <property type="component" value="Unassembled WGS sequence"/>
</dbReference>
<dbReference type="GO" id="GO:0008270">
    <property type="term" value="F:zinc ion binding"/>
    <property type="evidence" value="ECO:0007669"/>
    <property type="project" value="UniProtKB-UniRule"/>
</dbReference>
<evidence type="ECO:0000313" key="17">
    <source>
        <dbReference type="Proteomes" id="UP000224080"/>
    </source>
</evidence>
<dbReference type="Pfam" id="PF25790">
    <property type="entry name" value="BCD1"/>
    <property type="match status" value="1"/>
</dbReference>
<evidence type="ECO:0000256" key="4">
    <source>
        <dbReference type="ARBA" id="ARBA00022723"/>
    </source>
</evidence>
<evidence type="ECO:0000256" key="10">
    <source>
        <dbReference type="ARBA" id="ARBA00061949"/>
    </source>
</evidence>
<evidence type="ECO:0000256" key="9">
    <source>
        <dbReference type="ARBA" id="ARBA00049654"/>
    </source>
</evidence>
<evidence type="ECO:0000256" key="6">
    <source>
        <dbReference type="ARBA" id="ARBA00022833"/>
    </source>
</evidence>
<dbReference type="CDD" id="cd23023">
    <property type="entry name" value="zf-HIT_BCD1"/>
    <property type="match status" value="1"/>
</dbReference>
<keyword evidence="17" id="KW-1185">Reference proteome</keyword>
<comment type="function">
    <text evidence="8">Required for box C/D snoRNAs accumulation involved in snoRNA processing, snoRNA transport to the nucleolus and ribosome biogenesis.</text>
</comment>
<evidence type="ECO:0000256" key="1">
    <source>
        <dbReference type="ARBA" id="ARBA00022499"/>
    </source>
</evidence>
<keyword evidence="1" id="KW-1017">Isopeptide bond</keyword>
<evidence type="ECO:0000259" key="15">
    <source>
        <dbReference type="PROSITE" id="PS51083"/>
    </source>
</evidence>
<evidence type="ECO:0000256" key="2">
    <source>
        <dbReference type="ARBA" id="ARBA00022517"/>
    </source>
</evidence>
<keyword evidence="6" id="KW-0862">Zinc</keyword>
<evidence type="ECO:0000256" key="7">
    <source>
        <dbReference type="ARBA" id="ARBA00022843"/>
    </source>
</evidence>
<gene>
    <name evidence="16" type="ORF">GX51_08015</name>
</gene>
<evidence type="ECO:0000256" key="8">
    <source>
        <dbReference type="ARBA" id="ARBA00049598"/>
    </source>
</evidence>
<comment type="caution">
    <text evidence="16">The sequence shown here is derived from an EMBL/GenBank/DDBJ whole genome shotgun (WGS) entry which is preliminary data.</text>
</comment>
<feature type="compositionally biased region" description="Acidic residues" evidence="14">
    <location>
        <begin position="395"/>
        <end position="409"/>
    </location>
</feature>
<feature type="compositionally biased region" description="Polar residues" evidence="14">
    <location>
        <begin position="253"/>
        <end position="271"/>
    </location>
</feature>
<keyword evidence="7" id="KW-0832">Ubl conjugation</keyword>
<evidence type="ECO:0000256" key="14">
    <source>
        <dbReference type="SAM" id="MobiDB-lite"/>
    </source>
</evidence>
<dbReference type="InterPro" id="IPR057721">
    <property type="entry name" value="BCD1_alpha/beta"/>
</dbReference>
<sequence length="434" mass="47649">MSESKELSLTDLCTICRINEPKYKCPRCSTPTCSLACSKRHKLWSQCSGVRDPAAYLKRRELATPVAFDKDFNFLTGIERYVERAERIAENRGIELAKADGDGDGNGGDSGRRHRSKKQTEPVKKGEVGLLRGIDIAGVKVIKAPRGMSREKQNMSHWHKKHKCLNWTIEWILADDNQTQKVINKCLESTSIATAFSRTSLSKQIDAEISTTSPPAKKRKLDPEAIPSPPPCASQNANTNLDSLPSEAHAATPCSQTPISRTLSPETKPTQNSIVDVEEATKPENETNATTASIANVDGITDPRINSQCIEPPSQQHKQHHFYLHRPQSRSKLPVLIPLAESATITDALRNRSVLEFPTFYVLPWAAGELPADRFVLEEVYLKENGDGSSGDGVEGTEEEGEEGVEGGEGDIGLQGVDEKRVLEVLCKDLEVGG</sequence>
<evidence type="ECO:0000256" key="13">
    <source>
        <dbReference type="PROSITE-ProRule" id="PRU00453"/>
    </source>
</evidence>
<dbReference type="PANTHER" id="PTHR13483:SF11">
    <property type="entry name" value="ZINC FINGER HIT DOMAIN-CONTAINING PROTEIN 3"/>
    <property type="match status" value="1"/>
</dbReference>
<dbReference type="GO" id="GO:0000492">
    <property type="term" value="P:box C/D snoRNP assembly"/>
    <property type="evidence" value="ECO:0007669"/>
    <property type="project" value="TreeGrafter"/>
</dbReference>